<keyword evidence="1" id="KW-0812">Transmembrane</keyword>
<feature type="transmembrane region" description="Helical" evidence="1">
    <location>
        <begin position="34"/>
        <end position="54"/>
    </location>
</feature>
<proteinExistence type="predicted"/>
<dbReference type="EMBL" id="JMQC01000008">
    <property type="protein sequence ID" value="KFM98498.1"/>
    <property type="molecule type" value="Genomic_DNA"/>
</dbReference>
<organism evidence="2 4">
    <name type="scientific">Bacillus clarus</name>
    <dbReference type="NCBI Taxonomy" id="2338372"/>
    <lineage>
        <taxon>Bacteria</taxon>
        <taxon>Bacillati</taxon>
        <taxon>Bacillota</taxon>
        <taxon>Bacilli</taxon>
        <taxon>Bacillales</taxon>
        <taxon>Bacillaceae</taxon>
        <taxon>Bacillus</taxon>
        <taxon>Bacillus cereus group</taxon>
    </lineage>
</organism>
<evidence type="ECO:0000313" key="2">
    <source>
        <dbReference type="EMBL" id="KFM98498.1"/>
    </source>
</evidence>
<protein>
    <submittedName>
        <fullName evidence="2">Putative membrane protein</fullName>
    </submittedName>
</protein>
<keyword evidence="1" id="KW-0472">Membrane</keyword>
<reference evidence="3 5" key="2">
    <citation type="submission" date="2018-08" db="EMBL/GenBank/DDBJ databases">
        <title>Bacillus clarus sp. nov. strain PS00077A.</title>
        <authorList>
            <person name="Mendez Acevedo M."/>
            <person name="Carroll L."/>
            <person name="Mukherjee M."/>
            <person name="Wiedmann M."/>
            <person name="Kovac J."/>
        </authorList>
    </citation>
    <scope>NUCLEOTIDE SEQUENCE [LARGE SCALE GENOMIC DNA]</scope>
    <source>
        <strain evidence="3 5">PS00077A</strain>
    </source>
</reference>
<dbReference type="Proteomes" id="UP000029389">
    <property type="component" value="Unassembled WGS sequence"/>
</dbReference>
<comment type="caution">
    <text evidence="2">The sequence shown here is derived from an EMBL/GenBank/DDBJ whole genome shotgun (WGS) entry which is preliminary data.</text>
</comment>
<name>A0A090YI48_9BACI</name>
<keyword evidence="1" id="KW-1133">Transmembrane helix</keyword>
<sequence>MKSLGMLACSTFFSALLLLFNIQSFYNKFTAGNTYYWVNVVLSVVFLISIIINIRDIIKKNYTTSINQ</sequence>
<gene>
    <name evidence="3" type="ORF">D0U04_25490</name>
    <name evidence="2" type="ORF">DJ93_5273</name>
</gene>
<dbReference type="AlphaFoldDB" id="A0A090YI48"/>
<reference evidence="2 4" key="1">
    <citation type="submission" date="2014-04" db="EMBL/GenBank/DDBJ databases">
        <authorList>
            <person name="Bishop-Lilly K.A."/>
            <person name="Broomall S.M."/>
            <person name="Chain P.S."/>
            <person name="Chertkov O."/>
            <person name="Coyne S.R."/>
            <person name="Daligault H.E."/>
            <person name="Davenport K.W."/>
            <person name="Erkkila T."/>
            <person name="Frey K.G."/>
            <person name="Gibbons H.S."/>
            <person name="Gu W."/>
            <person name="Jaissle J."/>
            <person name="Johnson S.L."/>
            <person name="Koroleva G.I."/>
            <person name="Ladner J.T."/>
            <person name="Lo C.-C."/>
            <person name="Minogue T.D."/>
            <person name="Munk C."/>
            <person name="Palacios G.F."/>
            <person name="Redden C.L."/>
            <person name="Rosenzweig C.N."/>
            <person name="Scholz M.B."/>
            <person name="Teshima H."/>
            <person name="Xu Y."/>
        </authorList>
    </citation>
    <scope>NUCLEOTIDE SEQUENCE [LARGE SCALE GENOMIC DNA]</scope>
    <source>
        <strain evidence="2 4">BHP</strain>
    </source>
</reference>
<accession>A0A090YI48</accession>
<evidence type="ECO:0000256" key="1">
    <source>
        <dbReference type="SAM" id="Phobius"/>
    </source>
</evidence>
<evidence type="ECO:0000313" key="3">
    <source>
        <dbReference type="EMBL" id="RFT63269.1"/>
    </source>
</evidence>
<dbReference type="EMBL" id="QVOD01000049">
    <property type="protein sequence ID" value="RFT63269.1"/>
    <property type="molecule type" value="Genomic_DNA"/>
</dbReference>
<dbReference type="Proteomes" id="UP000264294">
    <property type="component" value="Unassembled WGS sequence"/>
</dbReference>
<dbReference type="RefSeq" id="WP_080743621.1">
    <property type="nucleotide sequence ID" value="NZ_JMQC01000008.1"/>
</dbReference>
<evidence type="ECO:0000313" key="4">
    <source>
        <dbReference type="Proteomes" id="UP000029389"/>
    </source>
</evidence>
<evidence type="ECO:0000313" key="5">
    <source>
        <dbReference type="Proteomes" id="UP000264294"/>
    </source>
</evidence>
<keyword evidence="5" id="KW-1185">Reference proteome</keyword>